<protein>
    <submittedName>
        <fullName evidence="5">Unannotated protein</fullName>
    </submittedName>
</protein>
<evidence type="ECO:0000313" key="2">
    <source>
        <dbReference type="EMBL" id="CAB4736169.1"/>
    </source>
</evidence>
<evidence type="ECO:0000313" key="4">
    <source>
        <dbReference type="EMBL" id="CAB4977660.1"/>
    </source>
</evidence>
<dbReference type="EMBL" id="CAEZYX010000012">
    <property type="protein sequence ID" value="CAB4736169.1"/>
    <property type="molecule type" value="Genomic_DNA"/>
</dbReference>
<dbReference type="EMBL" id="CAEZUF010000069">
    <property type="protein sequence ID" value="CAB4594817.1"/>
    <property type="molecule type" value="Genomic_DNA"/>
</dbReference>
<dbReference type="EMBL" id="CAFBQT010000095">
    <property type="protein sequence ID" value="CAB5065116.1"/>
    <property type="molecule type" value="Genomic_DNA"/>
</dbReference>
<evidence type="ECO:0000313" key="1">
    <source>
        <dbReference type="EMBL" id="CAB4594817.1"/>
    </source>
</evidence>
<evidence type="ECO:0000313" key="3">
    <source>
        <dbReference type="EMBL" id="CAB4809221.1"/>
    </source>
</evidence>
<accession>A0A6J7UJK8</accession>
<evidence type="ECO:0000313" key="5">
    <source>
        <dbReference type="EMBL" id="CAB5065116.1"/>
    </source>
</evidence>
<sequence length="57" mass="6687">MSIIEVINSKMKDDPNYDLYEDNSLTTKQFMEYLESLPKGKTVGSRKELLNEKKRNC</sequence>
<proteinExistence type="predicted"/>
<dbReference type="EMBL" id="CAFAAT010000094">
    <property type="protein sequence ID" value="CAB4809221.1"/>
    <property type="molecule type" value="Genomic_DNA"/>
</dbReference>
<reference evidence="5" key="1">
    <citation type="submission" date="2020-05" db="EMBL/GenBank/DDBJ databases">
        <authorList>
            <person name="Chiriac C."/>
            <person name="Salcher M."/>
            <person name="Ghai R."/>
            <person name="Kavagutti S V."/>
        </authorList>
    </citation>
    <scope>NUCLEOTIDE SEQUENCE</scope>
</reference>
<name>A0A6J7UJK8_9ZZZZ</name>
<dbReference type="EMBL" id="CAFBOI010000049">
    <property type="protein sequence ID" value="CAB4977660.1"/>
    <property type="molecule type" value="Genomic_DNA"/>
</dbReference>
<gene>
    <name evidence="1" type="ORF">UFOPK1791_00768</name>
    <name evidence="2" type="ORF">UFOPK2802_00235</name>
    <name evidence="3" type="ORF">UFOPK3083_00800</name>
    <name evidence="4" type="ORF">UFOPK3948_00558</name>
    <name evidence="5" type="ORF">UFOPK4355_00773</name>
</gene>
<organism evidence="5">
    <name type="scientific">freshwater metagenome</name>
    <dbReference type="NCBI Taxonomy" id="449393"/>
    <lineage>
        <taxon>unclassified sequences</taxon>
        <taxon>metagenomes</taxon>
        <taxon>ecological metagenomes</taxon>
    </lineage>
</organism>
<dbReference type="AlphaFoldDB" id="A0A6J7UJK8"/>